<proteinExistence type="predicted"/>
<evidence type="ECO:0000313" key="1">
    <source>
        <dbReference type="EMBL" id="GAH02002.1"/>
    </source>
</evidence>
<protein>
    <submittedName>
        <fullName evidence="1">Uncharacterized protein</fullName>
    </submittedName>
</protein>
<organism evidence="1">
    <name type="scientific">marine sediment metagenome</name>
    <dbReference type="NCBI Taxonomy" id="412755"/>
    <lineage>
        <taxon>unclassified sequences</taxon>
        <taxon>metagenomes</taxon>
        <taxon>ecological metagenomes</taxon>
    </lineage>
</organism>
<name>X1C3V8_9ZZZZ</name>
<sequence>RENNLIFKLNHNISSGIWKSLKGNKKGMHWESLVGYTVDDLKKHLESTMPKGYTWNDYLIGKLHIDHRIPISIFNITKIKSKGFKAAWSLNNLQLLPASENLEKSNKLFC</sequence>
<gene>
    <name evidence="1" type="ORF">S01H4_41801</name>
</gene>
<reference evidence="1" key="1">
    <citation type="journal article" date="2014" name="Front. Microbiol.">
        <title>High frequency of phylogenetically diverse reductive dehalogenase-homologous genes in deep subseafloor sedimentary metagenomes.</title>
        <authorList>
            <person name="Kawai M."/>
            <person name="Futagami T."/>
            <person name="Toyoda A."/>
            <person name="Takaki Y."/>
            <person name="Nishi S."/>
            <person name="Hori S."/>
            <person name="Arai W."/>
            <person name="Tsubouchi T."/>
            <person name="Morono Y."/>
            <person name="Uchiyama I."/>
            <person name="Ito T."/>
            <person name="Fujiyama A."/>
            <person name="Inagaki F."/>
            <person name="Takami H."/>
        </authorList>
    </citation>
    <scope>NUCLEOTIDE SEQUENCE</scope>
    <source>
        <strain evidence="1">Expedition CK06-06</strain>
    </source>
</reference>
<accession>X1C3V8</accession>
<dbReference type="EMBL" id="BART01022891">
    <property type="protein sequence ID" value="GAH02002.1"/>
    <property type="molecule type" value="Genomic_DNA"/>
</dbReference>
<comment type="caution">
    <text evidence="1">The sequence shown here is derived from an EMBL/GenBank/DDBJ whole genome shotgun (WGS) entry which is preliminary data.</text>
</comment>
<dbReference type="AlphaFoldDB" id="X1C3V8"/>
<feature type="non-terminal residue" evidence="1">
    <location>
        <position position="1"/>
    </location>
</feature>